<dbReference type="KEGG" id="elm:ELI_3124"/>
<dbReference type="HOGENOM" id="CLU_2632776_0_0_9"/>
<dbReference type="Proteomes" id="UP000006873">
    <property type="component" value="Chromosome"/>
</dbReference>
<evidence type="ECO:0000313" key="1">
    <source>
        <dbReference type="EMBL" id="ADO38093.1"/>
    </source>
</evidence>
<gene>
    <name evidence="1" type="ordered locus">ELI_3124</name>
</gene>
<proteinExistence type="predicted"/>
<dbReference type="EMBL" id="CP002273">
    <property type="protein sequence ID" value="ADO38093.1"/>
    <property type="molecule type" value="Genomic_DNA"/>
</dbReference>
<dbReference type="AlphaFoldDB" id="E3GPH2"/>
<reference evidence="1 2" key="2">
    <citation type="journal article" date="2011" name="J. Bacteriol.">
        <title>Complete genome sequence of a carbon monoxide-utilizing acetogen, Eubacterium limosum KIST612.</title>
        <authorList>
            <person name="Roh H."/>
            <person name="Ko H.J."/>
            <person name="Kim D."/>
            <person name="Choi D.G."/>
            <person name="Park S."/>
            <person name="Kim S."/>
            <person name="Chang I.S."/>
            <person name="Choi I.G."/>
        </authorList>
    </citation>
    <scope>NUCLEOTIDE SEQUENCE [LARGE SCALE GENOMIC DNA]</scope>
    <source>
        <strain evidence="1 2">KIST612</strain>
    </source>
</reference>
<organism evidence="1 2">
    <name type="scientific">Eubacterium callanderi</name>
    <dbReference type="NCBI Taxonomy" id="53442"/>
    <lineage>
        <taxon>Bacteria</taxon>
        <taxon>Bacillati</taxon>
        <taxon>Bacillota</taxon>
        <taxon>Clostridia</taxon>
        <taxon>Eubacteriales</taxon>
        <taxon>Eubacteriaceae</taxon>
        <taxon>Eubacterium</taxon>
    </lineage>
</organism>
<protein>
    <submittedName>
        <fullName evidence="1">Uncharacterized protein</fullName>
    </submittedName>
</protein>
<evidence type="ECO:0000313" key="2">
    <source>
        <dbReference type="Proteomes" id="UP000006873"/>
    </source>
</evidence>
<reference key="1">
    <citation type="submission" date="2010-09" db="EMBL/GenBank/DDBJ databases">
        <authorList>
            <person name="Roh H."/>
            <person name="Ko H.-J."/>
            <person name="Kim D."/>
            <person name="Choi D.G."/>
            <person name="Park S."/>
            <person name="Kim S."/>
            <person name="Kim K.H."/>
            <person name="Chang I.S."/>
            <person name="Choi I.-G."/>
        </authorList>
    </citation>
    <scope>NUCLEOTIDE SEQUENCE</scope>
    <source>
        <strain>KIST612</strain>
    </source>
</reference>
<accession>E3GPH2</accession>
<sequence>MMESQLRQTGVYLRNRGKEMAERTLQNCTVIKRALVNGKKWPHQQAGKCKGYSNIKGRIIPNCMDCKLRQEKKENGK</sequence>
<name>E3GPH2_9FIRM</name>
<keyword evidence="2" id="KW-1185">Reference proteome</keyword>